<keyword evidence="2" id="KW-1185">Reference proteome</keyword>
<dbReference type="AlphaFoldDB" id="A0A2I1HL94"/>
<dbReference type="EMBL" id="LLXI01003689">
    <property type="protein sequence ID" value="PKY59662.1"/>
    <property type="molecule type" value="Genomic_DNA"/>
</dbReference>
<organism evidence="1 2">
    <name type="scientific">Rhizophagus irregularis</name>
    <dbReference type="NCBI Taxonomy" id="588596"/>
    <lineage>
        <taxon>Eukaryota</taxon>
        <taxon>Fungi</taxon>
        <taxon>Fungi incertae sedis</taxon>
        <taxon>Mucoromycota</taxon>
        <taxon>Glomeromycotina</taxon>
        <taxon>Glomeromycetes</taxon>
        <taxon>Glomerales</taxon>
        <taxon>Glomeraceae</taxon>
        <taxon>Rhizophagus</taxon>
    </lineage>
</organism>
<accession>A0A2I1HL94</accession>
<name>A0A2I1HL94_9GLOM</name>
<evidence type="ECO:0000313" key="2">
    <source>
        <dbReference type="Proteomes" id="UP000234323"/>
    </source>
</evidence>
<proteinExistence type="predicted"/>
<protein>
    <submittedName>
        <fullName evidence="1">Uncharacterized protein</fullName>
    </submittedName>
</protein>
<comment type="caution">
    <text evidence="1">The sequence shown here is derived from an EMBL/GenBank/DDBJ whole genome shotgun (WGS) entry which is preliminary data.</text>
</comment>
<dbReference type="Proteomes" id="UP000234323">
    <property type="component" value="Unassembled WGS sequence"/>
</dbReference>
<gene>
    <name evidence="1" type="ORF">RhiirA4_482600</name>
</gene>
<reference evidence="1 2" key="1">
    <citation type="submission" date="2015-10" db="EMBL/GenBank/DDBJ databases">
        <title>Genome analyses suggest a sexual origin of heterokaryosis in a supposedly ancient asexual fungus.</title>
        <authorList>
            <person name="Ropars J."/>
            <person name="Sedzielewska K."/>
            <person name="Noel J."/>
            <person name="Charron P."/>
            <person name="Farinelli L."/>
            <person name="Marton T."/>
            <person name="Kruger M."/>
            <person name="Pelin A."/>
            <person name="Brachmann A."/>
            <person name="Corradi N."/>
        </authorList>
    </citation>
    <scope>NUCLEOTIDE SEQUENCE [LARGE SCALE GENOMIC DNA]</scope>
    <source>
        <strain evidence="1 2">A4</strain>
    </source>
</reference>
<evidence type="ECO:0000313" key="1">
    <source>
        <dbReference type="EMBL" id="PKY59662.1"/>
    </source>
</evidence>
<sequence>MKLVFTIHSTSVVAVLKKNCVTPMRDGETWFQGIQRIKKLLKVAPGILSTLAPGVAFPNDDSHNYI</sequence>